<dbReference type="PANTHER" id="PTHR11566:SF21">
    <property type="entry name" value="DYNAMIN RELATED PROTEIN 1, ISOFORM A"/>
    <property type="match status" value="1"/>
</dbReference>
<accession>A0ABR4MVQ5</accession>
<evidence type="ECO:0000313" key="2">
    <source>
        <dbReference type="EMBL" id="KAL2911333.1"/>
    </source>
</evidence>
<dbReference type="InterPro" id="IPR022812">
    <property type="entry name" value="Dynamin"/>
</dbReference>
<organism evidence="2 3">
    <name type="scientific">Polyrhizophydium stewartii</name>
    <dbReference type="NCBI Taxonomy" id="2732419"/>
    <lineage>
        <taxon>Eukaryota</taxon>
        <taxon>Fungi</taxon>
        <taxon>Fungi incertae sedis</taxon>
        <taxon>Chytridiomycota</taxon>
        <taxon>Chytridiomycota incertae sedis</taxon>
        <taxon>Chytridiomycetes</taxon>
        <taxon>Rhizophydiales</taxon>
        <taxon>Rhizophydiales incertae sedis</taxon>
        <taxon>Polyrhizophydium</taxon>
    </lineage>
</organism>
<evidence type="ECO:0000313" key="3">
    <source>
        <dbReference type="Proteomes" id="UP001527925"/>
    </source>
</evidence>
<dbReference type="SUPFAM" id="SSF52540">
    <property type="entry name" value="P-loop containing nucleoside triphosphate hydrolases"/>
    <property type="match status" value="1"/>
</dbReference>
<dbReference type="Gene3D" id="3.40.50.300">
    <property type="entry name" value="P-loop containing nucleotide triphosphate hydrolases"/>
    <property type="match status" value="1"/>
</dbReference>
<keyword evidence="3" id="KW-1185">Reference proteome</keyword>
<feature type="non-terminal residue" evidence="2">
    <location>
        <position position="256"/>
    </location>
</feature>
<dbReference type="Pfam" id="PF00350">
    <property type="entry name" value="Dynamin_N"/>
    <property type="match status" value="1"/>
</dbReference>
<gene>
    <name evidence="2" type="ORF">HK105_209197</name>
</gene>
<feature type="domain" description="Dynamin GTPase" evidence="1">
    <location>
        <begin position="20"/>
        <end position="256"/>
    </location>
</feature>
<name>A0ABR4MVQ5_9FUNG</name>
<reference evidence="2 3" key="1">
    <citation type="submission" date="2023-09" db="EMBL/GenBank/DDBJ databases">
        <title>Pangenome analysis of Batrachochytrium dendrobatidis and related Chytrids.</title>
        <authorList>
            <person name="Yacoub M.N."/>
            <person name="Stajich J.E."/>
            <person name="James T.Y."/>
        </authorList>
    </citation>
    <scope>NUCLEOTIDE SEQUENCE [LARGE SCALE GENOMIC DNA]</scope>
    <source>
        <strain evidence="2 3">JEL0888</strain>
    </source>
</reference>
<evidence type="ECO:0000259" key="1">
    <source>
        <dbReference type="SMART" id="SM00053"/>
    </source>
</evidence>
<dbReference type="PANTHER" id="PTHR11566">
    <property type="entry name" value="DYNAMIN"/>
    <property type="match status" value="1"/>
</dbReference>
<dbReference type="InterPro" id="IPR045063">
    <property type="entry name" value="Dynamin_N"/>
</dbReference>
<dbReference type="SMART" id="SM00053">
    <property type="entry name" value="DYNc"/>
    <property type="match status" value="1"/>
</dbReference>
<dbReference type="Proteomes" id="UP001527925">
    <property type="component" value="Unassembled WGS sequence"/>
</dbReference>
<dbReference type="PRINTS" id="PR00195">
    <property type="entry name" value="DYNAMIN"/>
</dbReference>
<dbReference type="EMBL" id="JADGIZ020000121">
    <property type="protein sequence ID" value="KAL2911333.1"/>
    <property type="molecule type" value="Genomic_DNA"/>
</dbReference>
<sequence length="256" mass="26932">MAPHPVPHAAAADAIGGAYARRARRLLELVNALRGAGAHMDIDLPTVVVCGNQSVGKSSLIEAVCGIELPRSDGTCTRCVTEVRLAEHPPAPPGAGADAAGAAAAPPPATPWSCTLRLRFEFDGHGRPLPAVREVPFGPPLADRALVPLAVRRAQKALLNPSTDPARFEAHAFGDDGADDARANELAFTRNVVCLDVVGAGVNLALVDLPGIIRSVDRKEDAGSIEMIQDLVRTYIARERTIIVAAITCKDEIENQ</sequence>
<dbReference type="InterPro" id="IPR001401">
    <property type="entry name" value="Dynamin_GTPase"/>
</dbReference>
<protein>
    <recommendedName>
        <fullName evidence="1">Dynamin GTPase domain-containing protein</fullName>
    </recommendedName>
</protein>
<dbReference type="InterPro" id="IPR027417">
    <property type="entry name" value="P-loop_NTPase"/>
</dbReference>
<comment type="caution">
    <text evidence="2">The sequence shown here is derived from an EMBL/GenBank/DDBJ whole genome shotgun (WGS) entry which is preliminary data.</text>
</comment>
<proteinExistence type="predicted"/>